<dbReference type="InterPro" id="IPR036316">
    <property type="entry name" value="Pili_assmbl_chap_C_dom_sf"/>
</dbReference>
<dbReference type="Pfam" id="PF02753">
    <property type="entry name" value="PapD_C"/>
    <property type="match status" value="1"/>
</dbReference>
<dbReference type="GO" id="GO:0030288">
    <property type="term" value="C:outer membrane-bounded periplasmic space"/>
    <property type="evidence" value="ECO:0007669"/>
    <property type="project" value="InterPro"/>
</dbReference>
<feature type="domain" description="Pili assembly chaperone C-terminal" evidence="8">
    <location>
        <begin position="218"/>
        <end position="276"/>
    </location>
</feature>
<dbReference type="RefSeq" id="WP_147839258.1">
    <property type="nucleotide sequence ID" value="NZ_SPSG02000029.1"/>
</dbReference>
<dbReference type="InterPro" id="IPR016147">
    <property type="entry name" value="Pili_assmbl_chaperone_N"/>
</dbReference>
<organism evidence="9">
    <name type="scientific">Serratia marcescens</name>
    <dbReference type="NCBI Taxonomy" id="615"/>
    <lineage>
        <taxon>Bacteria</taxon>
        <taxon>Pseudomonadati</taxon>
        <taxon>Pseudomonadota</taxon>
        <taxon>Gammaproteobacteria</taxon>
        <taxon>Enterobacterales</taxon>
        <taxon>Yersiniaceae</taxon>
        <taxon>Serratia</taxon>
    </lineage>
</organism>
<feature type="domain" description="Pili assembly chaperone N-terminal" evidence="7">
    <location>
        <begin position="70"/>
        <end position="196"/>
    </location>
</feature>
<dbReference type="SUPFAM" id="SSF49354">
    <property type="entry name" value="PapD-like"/>
    <property type="match status" value="1"/>
</dbReference>
<evidence type="ECO:0000256" key="5">
    <source>
        <dbReference type="ARBA" id="ARBA00023186"/>
    </source>
</evidence>
<keyword evidence="6" id="KW-1133">Transmembrane helix</keyword>
<feature type="transmembrane region" description="Helical" evidence="6">
    <location>
        <begin position="41"/>
        <end position="60"/>
    </location>
</feature>
<dbReference type="GO" id="GO:0071555">
    <property type="term" value="P:cell wall organization"/>
    <property type="evidence" value="ECO:0007669"/>
    <property type="project" value="InterPro"/>
</dbReference>
<dbReference type="InterPro" id="IPR013783">
    <property type="entry name" value="Ig-like_fold"/>
</dbReference>
<keyword evidence="3" id="KW-0732">Signal</keyword>
<keyword evidence="5" id="KW-0143">Chaperone</keyword>
<dbReference type="AlphaFoldDB" id="A0A9X8VLL3"/>
<evidence type="ECO:0000259" key="7">
    <source>
        <dbReference type="Pfam" id="PF00345"/>
    </source>
</evidence>
<evidence type="ECO:0000313" key="9">
    <source>
        <dbReference type="EMBL" id="TFV46013.1"/>
    </source>
</evidence>
<gene>
    <name evidence="9" type="ORF">E0L31_02570</name>
</gene>
<dbReference type="SUPFAM" id="SSF49584">
    <property type="entry name" value="Periplasmic chaperone C-domain"/>
    <property type="match status" value="1"/>
</dbReference>
<dbReference type="Pfam" id="PF00345">
    <property type="entry name" value="PapD_N"/>
    <property type="match status" value="1"/>
</dbReference>
<comment type="caution">
    <text evidence="9">The sequence shown here is derived from an EMBL/GenBank/DDBJ whole genome shotgun (WGS) entry which is preliminary data.</text>
</comment>
<keyword evidence="4" id="KW-0574">Periplasm</keyword>
<accession>A0A9X8VLL3</accession>
<keyword evidence="6" id="KW-0812">Transmembrane</keyword>
<dbReference type="EMBL" id="SPSG01000280">
    <property type="protein sequence ID" value="TFV46013.1"/>
    <property type="molecule type" value="Genomic_DNA"/>
</dbReference>
<dbReference type="InterPro" id="IPR050643">
    <property type="entry name" value="Periplasmic_pilus_chap"/>
</dbReference>
<proteinExistence type="inferred from homology"/>
<reference evidence="9" key="1">
    <citation type="submission" date="2019-03" db="EMBL/GenBank/DDBJ databases">
        <title>Serratia marcescens strain N2 draft genome.</title>
        <authorList>
            <person name="Yassin A."/>
            <person name="El-Kenawy N."/>
            <person name="Youssef N.H."/>
        </authorList>
    </citation>
    <scope>NUCLEOTIDE SEQUENCE [LARGE SCALE GENOMIC DNA]</scope>
    <source>
        <strain evidence="9">N2</strain>
    </source>
</reference>
<dbReference type="InterPro" id="IPR001829">
    <property type="entry name" value="Pili_assmbl_chaperone_bac"/>
</dbReference>
<evidence type="ECO:0000256" key="3">
    <source>
        <dbReference type="ARBA" id="ARBA00022729"/>
    </source>
</evidence>
<dbReference type="Gene3D" id="2.60.40.10">
    <property type="entry name" value="Immunoglobulins"/>
    <property type="match status" value="2"/>
</dbReference>
<name>A0A9X8VLL3_SERMA</name>
<evidence type="ECO:0000256" key="4">
    <source>
        <dbReference type="ARBA" id="ARBA00022764"/>
    </source>
</evidence>
<evidence type="ECO:0000256" key="2">
    <source>
        <dbReference type="ARBA" id="ARBA00007399"/>
    </source>
</evidence>
<evidence type="ECO:0000259" key="8">
    <source>
        <dbReference type="Pfam" id="PF02753"/>
    </source>
</evidence>
<comment type="similarity">
    <text evidence="2">Belongs to the periplasmic pilus chaperone family.</text>
</comment>
<dbReference type="PANTHER" id="PTHR30251">
    <property type="entry name" value="PILUS ASSEMBLY CHAPERONE"/>
    <property type="match status" value="1"/>
</dbReference>
<comment type="subcellular location">
    <subcellularLocation>
        <location evidence="1">Periplasm</location>
    </subcellularLocation>
</comment>
<dbReference type="PANTHER" id="PTHR30251:SF2">
    <property type="entry name" value="FIMBRIAL CHAPERONE YADV-RELATED"/>
    <property type="match status" value="1"/>
</dbReference>
<dbReference type="InterPro" id="IPR008962">
    <property type="entry name" value="PapD-like_sf"/>
</dbReference>
<protein>
    <submittedName>
        <fullName evidence="9">Molecular chaperone</fullName>
    </submittedName>
</protein>
<evidence type="ECO:0000256" key="6">
    <source>
        <dbReference type="SAM" id="Phobius"/>
    </source>
</evidence>
<keyword evidence="6" id="KW-0472">Membrane</keyword>
<sequence length="286" mass="30847">MAKFKEIKMDSGNEGDKENEKTLIAAFPCAVFFHQNKSISVLVGILGCLLFAVAGIRGAYAAPLSGVGFSFSRVVLMADKRGGATVDVNNNTPNVYLMQSRVVNADPATGMPVEPGNNTAPFLVLPPLQRVDAQQRLSLRIIASPDGTAKLPQDRESVFFLATKAIPSVPSKGDKGHMAIALVNNIKLFWRPKGLKSEVIDDVSNTLTISRDGNKLKVTNHSAYYLTFFSLTVGGQAVSPEALRAMVPPRGSWDYPLPKGITGGTASWKLIDEYGLPTKEQQSVVR</sequence>
<dbReference type="InterPro" id="IPR016148">
    <property type="entry name" value="Pili_assmbl_chaperone_C"/>
</dbReference>
<evidence type="ECO:0000256" key="1">
    <source>
        <dbReference type="ARBA" id="ARBA00004418"/>
    </source>
</evidence>
<dbReference type="PRINTS" id="PR00969">
    <property type="entry name" value="CHAPERONPILI"/>
</dbReference>